<evidence type="ECO:0000313" key="1">
    <source>
        <dbReference type="EMBL" id="MFD2457513.1"/>
    </source>
</evidence>
<proteinExistence type="predicted"/>
<organism evidence="1 2">
    <name type="scientific">Amycolatopsis samaneae</name>
    <dbReference type="NCBI Taxonomy" id="664691"/>
    <lineage>
        <taxon>Bacteria</taxon>
        <taxon>Bacillati</taxon>
        <taxon>Actinomycetota</taxon>
        <taxon>Actinomycetes</taxon>
        <taxon>Pseudonocardiales</taxon>
        <taxon>Pseudonocardiaceae</taxon>
        <taxon>Amycolatopsis</taxon>
    </lineage>
</organism>
<sequence length="83" mass="9239">MGERLDWRLIWWVNTGRALHALAREVPPGVTATRRALCGEMVKVVVRARLVVPGPVPIRECPACRGKVNAVRPKRTSRLGFPS</sequence>
<dbReference type="RefSeq" id="WP_345388889.1">
    <property type="nucleotide sequence ID" value="NZ_BAABHG010000003.1"/>
</dbReference>
<gene>
    <name evidence="1" type="ORF">ACFSYJ_02835</name>
</gene>
<protein>
    <submittedName>
        <fullName evidence="1">Uncharacterized protein</fullName>
    </submittedName>
</protein>
<dbReference type="Proteomes" id="UP001597419">
    <property type="component" value="Unassembled WGS sequence"/>
</dbReference>
<accession>A0ABW5G7Q9</accession>
<keyword evidence="2" id="KW-1185">Reference proteome</keyword>
<name>A0ABW5G7Q9_9PSEU</name>
<comment type="caution">
    <text evidence="1">The sequence shown here is derived from an EMBL/GenBank/DDBJ whole genome shotgun (WGS) entry which is preliminary data.</text>
</comment>
<dbReference type="EMBL" id="JBHUKU010000002">
    <property type="protein sequence ID" value="MFD2457513.1"/>
    <property type="molecule type" value="Genomic_DNA"/>
</dbReference>
<reference evidence="2" key="1">
    <citation type="journal article" date="2019" name="Int. J. Syst. Evol. Microbiol.">
        <title>The Global Catalogue of Microorganisms (GCM) 10K type strain sequencing project: providing services to taxonomists for standard genome sequencing and annotation.</title>
        <authorList>
            <consortium name="The Broad Institute Genomics Platform"/>
            <consortium name="The Broad Institute Genome Sequencing Center for Infectious Disease"/>
            <person name="Wu L."/>
            <person name="Ma J."/>
        </authorList>
    </citation>
    <scope>NUCLEOTIDE SEQUENCE [LARGE SCALE GENOMIC DNA]</scope>
    <source>
        <strain evidence="2">CGMCC 4.7643</strain>
    </source>
</reference>
<evidence type="ECO:0000313" key="2">
    <source>
        <dbReference type="Proteomes" id="UP001597419"/>
    </source>
</evidence>